<proteinExistence type="predicted"/>
<dbReference type="KEGG" id="lhk:LHK_01649"/>
<evidence type="ECO:0000313" key="1">
    <source>
        <dbReference type="EMBL" id="ACO74635.1"/>
    </source>
</evidence>
<sequence length="145" mass="15693">MATLTDELREAFEQLASEFGATAQEASNTGEAARFPVLFLSPTEAMRMDGPGLMDLSLDYTAFSLRVAACRFPDWPARLEQGARILVDVAVSGEPRGRYLVRRARRSADGVLLHCEISTLQEAANAAPDGSRVDPAIARLVAGQR</sequence>
<dbReference type="EMBL" id="CP001154">
    <property type="protein sequence ID" value="ACO74635.1"/>
    <property type="molecule type" value="Genomic_DNA"/>
</dbReference>
<keyword evidence="2" id="KW-1185">Reference proteome</keyword>
<gene>
    <name evidence="1" type="ordered locus">LHK_01649</name>
</gene>
<name>C1D845_LARHH</name>
<evidence type="ECO:0000313" key="2">
    <source>
        <dbReference type="Proteomes" id="UP000002010"/>
    </source>
</evidence>
<dbReference type="AlphaFoldDB" id="C1D845"/>
<protein>
    <submittedName>
        <fullName evidence="1">Uncharacterized protein</fullName>
    </submittedName>
</protein>
<dbReference type="HOGENOM" id="CLU_1794859_0_0_4"/>
<dbReference type="RefSeq" id="WP_012697121.1">
    <property type="nucleotide sequence ID" value="NC_012559.1"/>
</dbReference>
<reference evidence="1 2" key="1">
    <citation type="journal article" date="2009" name="PLoS Genet.">
        <title>The complete genome and proteome of Laribacter hongkongensis reveal potential mechanisms for adaptations to different temperatures and habitats.</title>
        <authorList>
            <person name="Woo P.C."/>
            <person name="Lau S.K."/>
            <person name="Tse H."/>
            <person name="Teng J.L."/>
            <person name="Curreem S.O."/>
            <person name="Tsang A.K."/>
            <person name="Fan R.Y."/>
            <person name="Wong G.K."/>
            <person name="Huang Y."/>
            <person name="Loman N.J."/>
            <person name="Snyder L.A."/>
            <person name="Cai J.J."/>
            <person name="Huang J.D."/>
            <person name="Mak W."/>
            <person name="Pallen M.J."/>
            <person name="Lok S."/>
            <person name="Yuen K.Y."/>
        </authorList>
    </citation>
    <scope>NUCLEOTIDE SEQUENCE [LARGE SCALE GENOMIC DNA]</scope>
    <source>
        <strain evidence="1 2">HLHK9</strain>
    </source>
</reference>
<dbReference type="STRING" id="557598.LHK_01649"/>
<accession>C1D845</accession>
<dbReference type="eggNOG" id="ENOG502ZW2G">
    <property type="taxonomic scope" value="Bacteria"/>
</dbReference>
<dbReference type="Proteomes" id="UP000002010">
    <property type="component" value="Chromosome"/>
</dbReference>
<organism evidence="1 2">
    <name type="scientific">Laribacter hongkongensis (strain HLHK9)</name>
    <dbReference type="NCBI Taxonomy" id="557598"/>
    <lineage>
        <taxon>Bacteria</taxon>
        <taxon>Pseudomonadati</taxon>
        <taxon>Pseudomonadota</taxon>
        <taxon>Betaproteobacteria</taxon>
        <taxon>Neisseriales</taxon>
        <taxon>Aquaspirillaceae</taxon>
        <taxon>Laribacter</taxon>
    </lineage>
</organism>